<comment type="caution">
    <text evidence="3">The sequence shown here is derived from an EMBL/GenBank/DDBJ whole genome shotgun (WGS) entry which is preliminary data.</text>
</comment>
<dbReference type="Proteomes" id="UP000580830">
    <property type="component" value="Unassembled WGS sequence"/>
</dbReference>
<dbReference type="PANTHER" id="PTHR34406:SF1">
    <property type="entry name" value="PROTEIN YCEI"/>
    <property type="match status" value="1"/>
</dbReference>
<dbReference type="SMART" id="SM00867">
    <property type="entry name" value="YceI"/>
    <property type="match status" value="1"/>
</dbReference>
<gene>
    <name evidence="3" type="ORF">GXX24_09135</name>
</gene>
<dbReference type="AlphaFoldDB" id="A0A832PP02"/>
<protein>
    <submittedName>
        <fullName evidence="3">Polyisoprenoid-binding protein</fullName>
    </submittedName>
</protein>
<feature type="signal peptide" evidence="1">
    <location>
        <begin position="1"/>
        <end position="20"/>
    </location>
</feature>
<dbReference type="Pfam" id="PF04264">
    <property type="entry name" value="YceI"/>
    <property type="match status" value="1"/>
</dbReference>
<dbReference type="InterPro" id="IPR036761">
    <property type="entry name" value="TTHA0802/YceI-like_sf"/>
</dbReference>
<reference evidence="3 4" key="1">
    <citation type="journal article" date="2020" name="Biotechnol. Biofuels">
        <title>New insights from the biogas microbiome by comprehensive genome-resolved metagenomics of nearly 1600 species originating from multiple anaerobic digesters.</title>
        <authorList>
            <person name="Campanaro S."/>
            <person name="Treu L."/>
            <person name="Rodriguez-R L.M."/>
            <person name="Kovalovszki A."/>
            <person name="Ziels R.M."/>
            <person name="Maus I."/>
            <person name="Zhu X."/>
            <person name="Kougias P.G."/>
            <person name="Basile A."/>
            <person name="Luo G."/>
            <person name="Schluter A."/>
            <person name="Konstantinidis K.T."/>
            <person name="Angelidaki I."/>
        </authorList>
    </citation>
    <scope>NUCLEOTIDE SEQUENCE [LARGE SCALE GENOMIC DNA]</scope>
    <source>
        <strain evidence="3">AS04akNAM_125</strain>
    </source>
</reference>
<dbReference type="SUPFAM" id="SSF101874">
    <property type="entry name" value="YceI-like"/>
    <property type="match status" value="1"/>
</dbReference>
<dbReference type="Gene3D" id="2.40.128.110">
    <property type="entry name" value="Lipid/polyisoprenoid-binding, YceI-like"/>
    <property type="match status" value="1"/>
</dbReference>
<feature type="domain" description="Lipid/polyisoprenoid-binding YceI-like" evidence="2">
    <location>
        <begin position="46"/>
        <end position="211"/>
    </location>
</feature>
<accession>A0A832PP02</accession>
<dbReference type="PANTHER" id="PTHR34406">
    <property type="entry name" value="PROTEIN YCEI"/>
    <property type="match status" value="1"/>
</dbReference>
<name>A0A832PP02_9RHOB</name>
<evidence type="ECO:0000313" key="3">
    <source>
        <dbReference type="EMBL" id="HHW34285.1"/>
    </source>
</evidence>
<evidence type="ECO:0000313" key="4">
    <source>
        <dbReference type="Proteomes" id="UP000580830"/>
    </source>
</evidence>
<organism evidence="3 4">
    <name type="scientific">Paracoccus solventivorans</name>
    <dbReference type="NCBI Taxonomy" id="53463"/>
    <lineage>
        <taxon>Bacteria</taxon>
        <taxon>Pseudomonadati</taxon>
        <taxon>Pseudomonadota</taxon>
        <taxon>Alphaproteobacteria</taxon>
        <taxon>Rhodobacterales</taxon>
        <taxon>Paracoccaceae</taxon>
        <taxon>Paracoccus</taxon>
    </lineage>
</organism>
<dbReference type="InterPro" id="IPR007372">
    <property type="entry name" value="Lipid/polyisoprenoid-bd_YceI"/>
</dbReference>
<keyword evidence="1" id="KW-0732">Signal</keyword>
<evidence type="ECO:0000259" key="2">
    <source>
        <dbReference type="SMART" id="SM00867"/>
    </source>
</evidence>
<evidence type="ECO:0000256" key="1">
    <source>
        <dbReference type="SAM" id="SignalP"/>
    </source>
</evidence>
<dbReference type="EMBL" id="DULP01000135">
    <property type="protein sequence ID" value="HHW34285.1"/>
    <property type="molecule type" value="Genomic_DNA"/>
</dbReference>
<feature type="chain" id="PRO_5032719856" evidence="1">
    <location>
        <begin position="21"/>
        <end position="213"/>
    </location>
</feature>
<dbReference type="RefSeq" id="WP_303730331.1">
    <property type="nucleotide sequence ID" value="NZ_DULP01000135.1"/>
</dbReference>
<sequence>MRPQLSVLALAALLAGPGLAQDAAAPANGAAAPDAAAAQPGDIGGTYEFDPEHSQIVFSYEHMGFSTSHGFVNGLEGSITLDAETPANSTVEARFPMSAIRTIAPALDKDIYGEGLVTAATPESVVTFRSTRVELRDEDEADVFGELTLNGVTREVKLEVELNKAGLNPMSNLPAVGFDIEGSILRSDFNMGGFAPAVSDELKISIAVEARKG</sequence>
<proteinExistence type="predicted"/>